<evidence type="ECO:0000256" key="1">
    <source>
        <dbReference type="ARBA" id="ARBA00004167"/>
    </source>
</evidence>
<keyword evidence="6" id="KW-0573">Peptidoglycan synthesis</keyword>
<feature type="domain" description="Penicillin-binding protein transpeptidase" evidence="11">
    <location>
        <begin position="208"/>
        <end position="523"/>
    </location>
</feature>
<dbReference type="Pfam" id="PF00905">
    <property type="entry name" value="Transpeptidase"/>
    <property type="match status" value="1"/>
</dbReference>
<name>A0A2H0WMY6_9BACT</name>
<dbReference type="PANTHER" id="PTHR30627">
    <property type="entry name" value="PEPTIDOGLYCAN D,D-TRANSPEPTIDASE"/>
    <property type="match status" value="1"/>
</dbReference>
<feature type="domain" description="Penicillin-binding protein dimerisation" evidence="12">
    <location>
        <begin position="110"/>
        <end position="169"/>
    </location>
</feature>
<sequence>MFANKKKKFIANISPDEIFLDAQNIPNFDSCQLEGRIEKPIGQKIFFAAGIFFSLLFALLFLRAGQLQIARGEDLALRADDNHLQRVMLPAERGLIYDRNGEVLAWNGTDSRNYLRLEGLAHVVGYTGLLYEEIVGKAGVEKSYDEALAGEAGIKLVETSSKNEIISESAQIKPKSGESVYLTIDAGVQNKLYEILKNLSAERGFQGGAAVVLDVNNGEVLSLVSYPEYNSHVLTDGEPKEKIDEYFADSGKPFVNRAVSGLYAPGSVIKPFVALAALNEKIIDPFKEIFSSGSISIPNPYFPDLKSVFYDWKAHGWVDMRHALAVSSNVYFYTIGGGYEDVNGLGIGKIGEYMRLFGLGEQTNIQLAGEKRGLVPSPQYKKDNSEDPVWRIGDTYNISVGQGDFQVTPLQMAVATALLANNGYRVSPVLVLNKAGLPAGQAGKKERIEKEIPVDYFQIVREGMRRAVEDGTAQGLRGLPVKVAAKTGTAELGSGIFVNSWLIAFWPYENPRFSISIVLERGRASNLIGGVYAGRELLDWMSIHKPNYLTP</sequence>
<dbReference type="Gene3D" id="3.40.710.10">
    <property type="entry name" value="DD-peptidase/beta-lactamase superfamily"/>
    <property type="match status" value="1"/>
</dbReference>
<evidence type="ECO:0000313" key="14">
    <source>
        <dbReference type="Proteomes" id="UP000230353"/>
    </source>
</evidence>
<dbReference type="SUPFAM" id="SSF56601">
    <property type="entry name" value="beta-lactamase/transpeptidase-like"/>
    <property type="match status" value="1"/>
</dbReference>
<dbReference type="InterPro" id="IPR050515">
    <property type="entry name" value="Beta-lactam/transpept"/>
</dbReference>
<dbReference type="GO" id="GO:0071555">
    <property type="term" value="P:cell wall organization"/>
    <property type="evidence" value="ECO:0007669"/>
    <property type="project" value="TreeGrafter"/>
</dbReference>
<dbReference type="EMBL" id="PEZL01000033">
    <property type="protein sequence ID" value="PIS13328.1"/>
    <property type="molecule type" value="Genomic_DNA"/>
</dbReference>
<organism evidence="13 14">
    <name type="scientific">Candidatus Tagabacteria bacterium CG09_land_8_20_14_0_10_41_14</name>
    <dbReference type="NCBI Taxonomy" id="1975021"/>
    <lineage>
        <taxon>Bacteria</taxon>
        <taxon>Candidatus Tagaibacteriota</taxon>
    </lineage>
</organism>
<protein>
    <recommendedName>
        <fullName evidence="15">Penicillin-binding protein 2</fullName>
    </recommendedName>
</protein>
<keyword evidence="3" id="KW-1003">Cell membrane</keyword>
<evidence type="ECO:0000256" key="6">
    <source>
        <dbReference type="ARBA" id="ARBA00022984"/>
    </source>
</evidence>
<dbReference type="InterPro" id="IPR036138">
    <property type="entry name" value="PBP_dimer_sf"/>
</dbReference>
<feature type="transmembrane region" description="Helical" evidence="10">
    <location>
        <begin position="45"/>
        <end position="62"/>
    </location>
</feature>
<comment type="caution">
    <text evidence="13">The sequence shown here is derived from an EMBL/GenBank/DDBJ whole genome shotgun (WGS) entry which is preliminary data.</text>
</comment>
<dbReference type="AlphaFoldDB" id="A0A2H0WMY6"/>
<keyword evidence="5" id="KW-0133">Cell shape</keyword>
<dbReference type="Proteomes" id="UP000230353">
    <property type="component" value="Unassembled WGS sequence"/>
</dbReference>
<evidence type="ECO:0000256" key="10">
    <source>
        <dbReference type="SAM" id="Phobius"/>
    </source>
</evidence>
<evidence type="ECO:0008006" key="15">
    <source>
        <dbReference type="Google" id="ProtNLM"/>
    </source>
</evidence>
<evidence type="ECO:0000256" key="9">
    <source>
        <dbReference type="ARBA" id="ARBA00023316"/>
    </source>
</evidence>
<dbReference type="Pfam" id="PF03717">
    <property type="entry name" value="PBP_dimer"/>
    <property type="match status" value="1"/>
</dbReference>
<keyword evidence="4 10" id="KW-0812">Transmembrane</keyword>
<dbReference type="PANTHER" id="PTHR30627:SF2">
    <property type="entry name" value="PEPTIDOGLYCAN D,D-TRANSPEPTIDASE MRDA"/>
    <property type="match status" value="1"/>
</dbReference>
<evidence type="ECO:0000256" key="8">
    <source>
        <dbReference type="ARBA" id="ARBA00023136"/>
    </source>
</evidence>
<evidence type="ECO:0000256" key="3">
    <source>
        <dbReference type="ARBA" id="ARBA00022475"/>
    </source>
</evidence>
<proteinExistence type="predicted"/>
<comment type="subcellular location">
    <subcellularLocation>
        <location evidence="2">Cell membrane</location>
    </subcellularLocation>
    <subcellularLocation>
        <location evidence="1">Membrane</location>
        <topology evidence="1">Single-pass membrane protein</topology>
    </subcellularLocation>
</comment>
<evidence type="ECO:0000256" key="2">
    <source>
        <dbReference type="ARBA" id="ARBA00004236"/>
    </source>
</evidence>
<dbReference type="GO" id="GO:0008658">
    <property type="term" value="F:penicillin binding"/>
    <property type="evidence" value="ECO:0007669"/>
    <property type="project" value="InterPro"/>
</dbReference>
<dbReference type="InterPro" id="IPR012338">
    <property type="entry name" value="Beta-lactam/transpept-like"/>
</dbReference>
<dbReference type="GO" id="GO:0005886">
    <property type="term" value="C:plasma membrane"/>
    <property type="evidence" value="ECO:0007669"/>
    <property type="project" value="TreeGrafter"/>
</dbReference>
<keyword evidence="7 10" id="KW-1133">Transmembrane helix</keyword>
<dbReference type="SUPFAM" id="SSF56519">
    <property type="entry name" value="Penicillin binding protein dimerisation domain"/>
    <property type="match status" value="1"/>
</dbReference>
<dbReference type="Gene3D" id="3.90.1310.10">
    <property type="entry name" value="Penicillin-binding protein 2a (Domain 2)"/>
    <property type="match status" value="1"/>
</dbReference>
<keyword evidence="8 10" id="KW-0472">Membrane</keyword>
<evidence type="ECO:0000259" key="12">
    <source>
        <dbReference type="Pfam" id="PF03717"/>
    </source>
</evidence>
<dbReference type="InterPro" id="IPR001460">
    <property type="entry name" value="PCN-bd_Tpept"/>
</dbReference>
<reference evidence="14" key="1">
    <citation type="submission" date="2017-09" db="EMBL/GenBank/DDBJ databases">
        <title>Depth-based differentiation of microbial function through sediment-hosted aquifers and enrichment of novel symbionts in the deep terrestrial subsurface.</title>
        <authorList>
            <person name="Probst A.J."/>
            <person name="Ladd B."/>
            <person name="Jarett J.K."/>
            <person name="Geller-Mcgrath D.E."/>
            <person name="Sieber C.M.K."/>
            <person name="Emerson J.B."/>
            <person name="Anantharaman K."/>
            <person name="Thomas B.C."/>
            <person name="Malmstrom R."/>
            <person name="Stieglmeier M."/>
            <person name="Klingl A."/>
            <person name="Woyke T."/>
            <person name="Ryan C.M."/>
            <person name="Banfield J.F."/>
        </authorList>
    </citation>
    <scope>NUCLEOTIDE SEQUENCE [LARGE SCALE GENOMIC DNA]</scope>
</reference>
<accession>A0A2H0WMY6</accession>
<evidence type="ECO:0000259" key="11">
    <source>
        <dbReference type="Pfam" id="PF00905"/>
    </source>
</evidence>
<gene>
    <name evidence="13" type="ORF">COT67_02340</name>
</gene>
<dbReference type="InterPro" id="IPR005311">
    <property type="entry name" value="PBP_dimer"/>
</dbReference>
<keyword evidence="9" id="KW-0961">Cell wall biogenesis/degradation</keyword>
<evidence type="ECO:0000256" key="7">
    <source>
        <dbReference type="ARBA" id="ARBA00022989"/>
    </source>
</evidence>
<evidence type="ECO:0000313" key="13">
    <source>
        <dbReference type="EMBL" id="PIS13328.1"/>
    </source>
</evidence>
<evidence type="ECO:0000256" key="5">
    <source>
        <dbReference type="ARBA" id="ARBA00022960"/>
    </source>
</evidence>
<evidence type="ECO:0000256" key="4">
    <source>
        <dbReference type="ARBA" id="ARBA00022692"/>
    </source>
</evidence>